<evidence type="ECO:0000259" key="4">
    <source>
        <dbReference type="Pfam" id="PF01420"/>
    </source>
</evidence>
<dbReference type="InterPro" id="IPR000055">
    <property type="entry name" value="Restrct_endonuc_typeI_TRD"/>
</dbReference>
<keyword evidence="5" id="KW-0255">Endonuclease</keyword>
<dbReference type="SUPFAM" id="SSF116734">
    <property type="entry name" value="DNA methylase specificity domain"/>
    <property type="match status" value="2"/>
</dbReference>
<dbReference type="CDD" id="cd17266">
    <property type="entry name" value="RMtype1_S_Sau1132ORF3780P-TRD2-CR2_like"/>
    <property type="match status" value="1"/>
</dbReference>
<keyword evidence="5" id="KW-0540">Nuclease</keyword>
<dbReference type="AlphaFoldDB" id="A0A369ZTQ6"/>
<feature type="domain" description="Type I restriction modification DNA specificity" evidence="4">
    <location>
        <begin position="232"/>
        <end position="397"/>
    </location>
</feature>
<evidence type="ECO:0000256" key="1">
    <source>
        <dbReference type="ARBA" id="ARBA00010923"/>
    </source>
</evidence>
<sequence length="418" mass="47131">MSNLGQHLKFSNGKTSPNRTDTGFYPVYGANGIIGYSSEYNSDENTIIIGRVGSYCGSVHFSDKKCWVTDNAISARSMNLKESIFWFYYLKSLNLNSMRVGSGQPLLNQTILKSISLPDLNINKIKVGEILLSFDQKIDLNTQINQTLEQIAQALFKSWFVDFDPVRVKVLALSDGLSLEQAELAAMQAISGKTPEELTALLQTQPDRYAELAETAKAFPCEMVEVDGVEVPKGWEVKALDEIANYQNGLALQKFRPEDDEPFLPVVKIAQLRQGYADGEEKAKASIKPECIIDNGDVIFSWSGSLLVDIWCGGKAALNQHLFKVTSKRYPKWFYYFYTKYHLAEFQRIAYDKAVTMGHIKREHLSAAKCIVPNDELLANKTLENILGKIIFNRLENFNLQNTRDLLLPRLLNGEMQL</sequence>
<keyword evidence="3" id="KW-0238">DNA-binding</keyword>
<dbReference type="Proteomes" id="UP000253945">
    <property type="component" value="Unassembled WGS sequence"/>
</dbReference>
<dbReference type="GO" id="GO:0003677">
    <property type="term" value="F:DNA binding"/>
    <property type="evidence" value="ECO:0007669"/>
    <property type="project" value="UniProtKB-KW"/>
</dbReference>
<dbReference type="Gene3D" id="3.90.220.20">
    <property type="entry name" value="DNA methylase specificity domains"/>
    <property type="match status" value="2"/>
</dbReference>
<proteinExistence type="inferred from homology"/>
<dbReference type="GO" id="GO:0004519">
    <property type="term" value="F:endonuclease activity"/>
    <property type="evidence" value="ECO:0007669"/>
    <property type="project" value="UniProtKB-KW"/>
</dbReference>
<reference evidence="5 6" key="1">
    <citation type="submission" date="2018-05" db="EMBL/GenBank/DDBJ databases">
        <title>Draft Genome Sequences for a Diverse set of 7 Haemophilus Species.</title>
        <authorList>
            <person name="Nichols M."/>
            <person name="Topaz N."/>
            <person name="Wang X."/>
            <person name="Wang X."/>
            <person name="Boxrud D."/>
        </authorList>
    </citation>
    <scope>NUCLEOTIDE SEQUENCE [LARGE SCALE GENOMIC DNA]</scope>
    <source>
        <strain evidence="5 6">C2014016342</strain>
    </source>
</reference>
<dbReference type="Gene3D" id="1.10.287.1120">
    <property type="entry name" value="Bipartite methylase S protein"/>
    <property type="match status" value="1"/>
</dbReference>
<keyword evidence="2" id="KW-0680">Restriction system</keyword>
<evidence type="ECO:0000313" key="5">
    <source>
        <dbReference type="EMBL" id="RDF11807.1"/>
    </source>
</evidence>
<accession>A0A369ZTQ6</accession>
<dbReference type="Pfam" id="PF01420">
    <property type="entry name" value="Methylase_S"/>
    <property type="match status" value="2"/>
</dbReference>
<evidence type="ECO:0000256" key="2">
    <source>
        <dbReference type="ARBA" id="ARBA00022747"/>
    </source>
</evidence>
<dbReference type="EMBL" id="QEQF01000001">
    <property type="protein sequence ID" value="RDF11807.1"/>
    <property type="molecule type" value="Genomic_DNA"/>
</dbReference>
<comment type="caution">
    <text evidence="5">The sequence shown here is derived from an EMBL/GenBank/DDBJ whole genome shotgun (WGS) entry which is preliminary data.</text>
</comment>
<dbReference type="InterPro" id="IPR052021">
    <property type="entry name" value="Type-I_RS_S_subunit"/>
</dbReference>
<dbReference type="GO" id="GO:0009307">
    <property type="term" value="P:DNA restriction-modification system"/>
    <property type="evidence" value="ECO:0007669"/>
    <property type="project" value="UniProtKB-KW"/>
</dbReference>
<keyword evidence="6" id="KW-1185">Reference proteome</keyword>
<gene>
    <name evidence="5" type="ORF">DPV92_01120</name>
</gene>
<evidence type="ECO:0000256" key="3">
    <source>
        <dbReference type="ARBA" id="ARBA00023125"/>
    </source>
</evidence>
<dbReference type="InterPro" id="IPR044946">
    <property type="entry name" value="Restrct_endonuc_typeI_TRD_sf"/>
</dbReference>
<name>A0A369ZTQ6_9PAST</name>
<comment type="similarity">
    <text evidence="1">Belongs to the type-I restriction system S methylase family.</text>
</comment>
<protein>
    <submittedName>
        <fullName evidence="5">Restriction endonuclease subunit S</fullName>
    </submittedName>
</protein>
<evidence type="ECO:0000313" key="6">
    <source>
        <dbReference type="Proteomes" id="UP000253945"/>
    </source>
</evidence>
<dbReference type="RefSeq" id="WP_111353280.1">
    <property type="nucleotide sequence ID" value="NZ_QEQF01000001.1"/>
</dbReference>
<dbReference type="REBASE" id="299757">
    <property type="entry name" value="S.Hpa6342ORF1125P"/>
</dbReference>
<dbReference type="PANTHER" id="PTHR30408">
    <property type="entry name" value="TYPE-1 RESTRICTION ENZYME ECOKI SPECIFICITY PROTEIN"/>
    <property type="match status" value="1"/>
</dbReference>
<dbReference type="PANTHER" id="PTHR30408:SF13">
    <property type="entry name" value="TYPE I RESTRICTION ENZYME HINDI SPECIFICITY SUBUNIT"/>
    <property type="match status" value="1"/>
</dbReference>
<keyword evidence="5" id="KW-0378">Hydrolase</keyword>
<organism evidence="5 6">
    <name type="scientific">Haemophilus paraphrohaemolyticus</name>
    <dbReference type="NCBI Taxonomy" id="736"/>
    <lineage>
        <taxon>Bacteria</taxon>
        <taxon>Pseudomonadati</taxon>
        <taxon>Pseudomonadota</taxon>
        <taxon>Gammaproteobacteria</taxon>
        <taxon>Pasteurellales</taxon>
        <taxon>Pasteurellaceae</taxon>
        <taxon>Haemophilus</taxon>
    </lineage>
</organism>
<feature type="domain" description="Type I restriction modification DNA specificity" evidence="4">
    <location>
        <begin position="8"/>
        <end position="150"/>
    </location>
</feature>